<feature type="region of interest" description="Disordered" evidence="1">
    <location>
        <begin position="64"/>
        <end position="90"/>
    </location>
</feature>
<gene>
    <name evidence="2" type="ORF">K3181_12105</name>
</gene>
<evidence type="ECO:0000313" key="3">
    <source>
        <dbReference type="Proteomes" id="UP000782554"/>
    </source>
</evidence>
<proteinExistence type="predicted"/>
<reference evidence="2 3" key="1">
    <citation type="submission" date="2021-08" db="EMBL/GenBank/DDBJ databases">
        <title>Comparative Genomics Analysis of the Genus Qipengyuania Reveals Extensive Genetic Diversity and Metabolic Versatility, Including the Description of Fifteen Novel Species.</title>
        <authorList>
            <person name="Liu Y."/>
        </authorList>
    </citation>
    <scope>NUCLEOTIDE SEQUENCE [LARGE SCALE GENOMIC DNA]</scope>
    <source>
        <strain evidence="2 3">YG27</strain>
    </source>
</reference>
<protein>
    <submittedName>
        <fullName evidence="2">Uncharacterized protein</fullName>
    </submittedName>
</protein>
<comment type="caution">
    <text evidence="2">The sequence shown here is derived from an EMBL/GenBank/DDBJ whole genome shotgun (WGS) entry which is preliminary data.</text>
</comment>
<organism evidence="2 3">
    <name type="scientific">Qipengyuania mesophila</name>
    <dbReference type="NCBI Taxonomy" id="2867246"/>
    <lineage>
        <taxon>Bacteria</taxon>
        <taxon>Pseudomonadati</taxon>
        <taxon>Pseudomonadota</taxon>
        <taxon>Alphaproteobacteria</taxon>
        <taxon>Sphingomonadales</taxon>
        <taxon>Erythrobacteraceae</taxon>
        <taxon>Qipengyuania</taxon>
    </lineage>
</organism>
<name>A0ABS7JWZ8_9SPHN</name>
<accession>A0ABS7JWZ8</accession>
<dbReference type="RefSeq" id="WP_221603352.1">
    <property type="nucleotide sequence ID" value="NZ_JAIGNU010000002.1"/>
</dbReference>
<evidence type="ECO:0000256" key="1">
    <source>
        <dbReference type="SAM" id="MobiDB-lite"/>
    </source>
</evidence>
<sequence>MIGKIIGAFVGDRLAKETNAIGGASGAALGVVATTVLRRISLPAMVALGVGGYVAKKVLDKKSAEEQAGAGSPKPTKAPAARSKTTAKAA</sequence>
<dbReference type="Proteomes" id="UP000782554">
    <property type="component" value="Unassembled WGS sequence"/>
</dbReference>
<dbReference type="EMBL" id="JAIGNU010000002">
    <property type="protein sequence ID" value="MBX7502186.1"/>
    <property type="molecule type" value="Genomic_DNA"/>
</dbReference>
<evidence type="ECO:0000313" key="2">
    <source>
        <dbReference type="EMBL" id="MBX7502186.1"/>
    </source>
</evidence>
<keyword evidence="3" id="KW-1185">Reference proteome</keyword>